<evidence type="ECO:0000313" key="1">
    <source>
        <dbReference type="EMBL" id="CCC93197.1"/>
    </source>
</evidence>
<accession>G0UUY3</accession>
<organism evidence="1">
    <name type="scientific">Trypanosoma congolense (strain IL3000)</name>
    <dbReference type="NCBI Taxonomy" id="1068625"/>
    <lineage>
        <taxon>Eukaryota</taxon>
        <taxon>Discoba</taxon>
        <taxon>Euglenozoa</taxon>
        <taxon>Kinetoplastea</taxon>
        <taxon>Metakinetoplastina</taxon>
        <taxon>Trypanosomatida</taxon>
        <taxon>Trypanosomatidae</taxon>
        <taxon>Trypanosoma</taxon>
        <taxon>Nannomonas</taxon>
    </lineage>
</organism>
<dbReference type="EMBL" id="HE575322">
    <property type="protein sequence ID" value="CCC93197.1"/>
    <property type="molecule type" value="Genomic_DNA"/>
</dbReference>
<evidence type="ECO:0008006" key="2">
    <source>
        <dbReference type="Google" id="ProtNLM"/>
    </source>
</evidence>
<gene>
    <name evidence="1" type="ORF">TCIL3000_9_6090</name>
</gene>
<proteinExistence type="predicted"/>
<name>G0UUY3_TRYCI</name>
<reference evidence="1" key="1">
    <citation type="journal article" date="2012" name="Proc. Natl. Acad. Sci. U.S.A.">
        <title>Antigenic diversity is generated by distinct evolutionary mechanisms in African trypanosome species.</title>
        <authorList>
            <person name="Jackson A.P."/>
            <person name="Berry A."/>
            <person name="Aslett M."/>
            <person name="Allison H.C."/>
            <person name="Burton P."/>
            <person name="Vavrova-Anderson J."/>
            <person name="Brown R."/>
            <person name="Browne H."/>
            <person name="Corton N."/>
            <person name="Hauser H."/>
            <person name="Gamble J."/>
            <person name="Gilderthorp R."/>
            <person name="Marcello L."/>
            <person name="McQuillan J."/>
            <person name="Otto T.D."/>
            <person name="Quail M.A."/>
            <person name="Sanders M.J."/>
            <person name="van Tonder A."/>
            <person name="Ginger M.L."/>
            <person name="Field M.C."/>
            <person name="Barry J.D."/>
            <person name="Hertz-Fowler C."/>
            <person name="Berriman M."/>
        </authorList>
    </citation>
    <scope>NUCLEOTIDE SEQUENCE</scope>
    <source>
        <strain evidence="1">IL3000</strain>
    </source>
</reference>
<protein>
    <recommendedName>
        <fullName evidence="2">PIN domain-containing protein</fullName>
    </recommendedName>
</protein>
<dbReference type="AlphaFoldDB" id="G0UUY3"/>
<dbReference type="VEuPathDB" id="TriTrypDB:TcIL3000_9_6090"/>
<sequence>MDGRVKKLLRVARGTAASPWEEALQVFCSLLRSNEDRYQAGLLHTAVGECMRLCLLHRRASDALHVYEVLNRSGYTMERNSRRSRPFCVLPRQIDAKSLQGLTADELALLALHQQPYRAHRSMLVAELIAAECDSDVRESSMESSAGQCSSSASCYRGSVACTWGYSDRSETGARRPTGFGMTQLSEVEQFRIQLQQNIHLLRTTKRLEGRLGLQYLLSQMRQVTEDKQLGLNVEVEPLVQLSRAVLNHPLLFTTPSTELAREQLLFEDFGSFTAGDGLSKVQREKISSLEILTEPVRVLCKQPLKFMHCLAPSWDVLFVKRVAETLVLPEEAHNVLPRRNNCTSRPGFHTGSHVEQQHEENQLGMSRWVDSDNELFGGDSVDNAVERVEAIISRRLHRGIVVPDTSFVLQNFRQLLRLGKHREVVIPFSVLLDIVHSALDGQGSKRFHSRWVLLALMHSTTTKQTALQRNKVPDPFSIPAKKNQEGITLLGLQDEVALLEHCNERFFLAEDPPPEDLCEPCLPVSSSYKTSVLVTKQLGKLVPTSWDFLKGKKVSTQPSQLDLLVSGVVESMTEEELEAGNYRRPVRGKGDGCTINARSDRGAKGKPLPLFKSRSCPSWTRSPVVLATTNNATRRAAFLVGLSMYPPVTVM</sequence>